<dbReference type="Proteomes" id="UP001499988">
    <property type="component" value="Unassembled WGS sequence"/>
</dbReference>
<evidence type="ECO:0000313" key="4">
    <source>
        <dbReference type="Proteomes" id="UP001499988"/>
    </source>
</evidence>
<dbReference type="PANTHER" id="PTHR22550">
    <property type="entry name" value="SPORE GERMINATION PROTEIN"/>
    <property type="match status" value="1"/>
</dbReference>
<reference evidence="4" key="1">
    <citation type="journal article" date="2019" name="Int. J. Syst. Evol. Microbiol.">
        <title>The Global Catalogue of Microorganisms (GCM) 10K type strain sequencing project: providing services to taxonomists for standard genome sequencing and annotation.</title>
        <authorList>
            <consortium name="The Broad Institute Genomics Platform"/>
            <consortium name="The Broad Institute Genome Sequencing Center for Infectious Disease"/>
            <person name="Wu L."/>
            <person name="Ma J."/>
        </authorList>
    </citation>
    <scope>NUCLEOTIDE SEQUENCE [LARGE SCALE GENOMIC DNA]</scope>
    <source>
        <strain evidence="4">JCM 18401</strain>
    </source>
</reference>
<evidence type="ECO:0000256" key="1">
    <source>
        <dbReference type="SAM" id="Phobius"/>
    </source>
</evidence>
<evidence type="ECO:0000259" key="2">
    <source>
        <dbReference type="PROSITE" id="PS50234"/>
    </source>
</evidence>
<accession>A0ABP9E8W3</accession>
<protein>
    <submittedName>
        <fullName evidence="3">VWA domain-containing protein</fullName>
    </submittedName>
</protein>
<name>A0ABP9E8W3_9GAMM</name>
<dbReference type="CDD" id="cd01467">
    <property type="entry name" value="vWA_BatA_type"/>
    <property type="match status" value="1"/>
</dbReference>
<keyword evidence="1" id="KW-1133">Transmembrane helix</keyword>
<dbReference type="InterPro" id="IPR002035">
    <property type="entry name" value="VWF_A"/>
</dbReference>
<proteinExistence type="predicted"/>
<feature type="transmembrane region" description="Helical" evidence="1">
    <location>
        <begin position="300"/>
        <end position="317"/>
    </location>
</feature>
<dbReference type="InterPro" id="IPR036465">
    <property type="entry name" value="vWFA_dom_sf"/>
</dbReference>
<dbReference type="SMART" id="SM00327">
    <property type="entry name" value="VWA"/>
    <property type="match status" value="1"/>
</dbReference>
<organism evidence="3 4">
    <name type="scientific">Ferrimonas pelagia</name>
    <dbReference type="NCBI Taxonomy" id="1177826"/>
    <lineage>
        <taxon>Bacteria</taxon>
        <taxon>Pseudomonadati</taxon>
        <taxon>Pseudomonadota</taxon>
        <taxon>Gammaproteobacteria</taxon>
        <taxon>Alteromonadales</taxon>
        <taxon>Ferrimonadaceae</taxon>
        <taxon>Ferrimonas</taxon>
    </lineage>
</organism>
<dbReference type="InterPro" id="IPR033881">
    <property type="entry name" value="vWA_BatA_type"/>
</dbReference>
<dbReference type="Pfam" id="PF00092">
    <property type="entry name" value="VWA"/>
    <property type="match status" value="1"/>
</dbReference>
<dbReference type="RefSeq" id="WP_345332271.1">
    <property type="nucleotide sequence ID" value="NZ_BAABJZ010000003.1"/>
</dbReference>
<gene>
    <name evidence="3" type="ORF">GCM10023333_01510</name>
</gene>
<dbReference type="EMBL" id="BAABJZ010000003">
    <property type="protein sequence ID" value="GAA4872444.1"/>
    <property type="molecule type" value="Genomic_DNA"/>
</dbReference>
<dbReference type="Gene3D" id="3.40.50.410">
    <property type="entry name" value="von Willebrand factor, type A domain"/>
    <property type="match status" value="1"/>
</dbReference>
<dbReference type="InterPro" id="IPR050768">
    <property type="entry name" value="UPF0353/GerABKA_families"/>
</dbReference>
<feature type="domain" description="VWFA" evidence="2">
    <location>
        <begin position="85"/>
        <end position="281"/>
    </location>
</feature>
<dbReference type="SUPFAM" id="SSF53300">
    <property type="entry name" value="vWA-like"/>
    <property type="match status" value="1"/>
</dbReference>
<dbReference type="PROSITE" id="PS50234">
    <property type="entry name" value="VWFA"/>
    <property type="match status" value="1"/>
</dbReference>
<keyword evidence="1" id="KW-0812">Transmembrane</keyword>
<sequence length="322" mass="35929">MLSLDWPWLLLAIVLPWLLPRRRPVQAAALRLPGTLSQQIPSATGPKPHRLWQLLALVAWLCLVLAASRPLWLGEPVALKREGRDLMIAVDLSGSMQIEDMELNGRLVDRYTMVRAVLGDFIQRRDGDRMGLILFADQAYLQAPLTFDRHTVSQYLRESELGLVGTQTAIGDAIALAVKRFEQLDQSSRVLVLLTDGENNAGRFTPAQAVELARKAGVTLYTVGVGSSEIRQRRLFGSRTVNPSAELDRAEAEFVALSESTGGRYFRARSTAELDAIYDELDKLEPIEQDGTQWRPQTDLYPWPLGVATALILLLLVRRQHG</sequence>
<evidence type="ECO:0000313" key="3">
    <source>
        <dbReference type="EMBL" id="GAA4872444.1"/>
    </source>
</evidence>
<dbReference type="PANTHER" id="PTHR22550:SF18">
    <property type="entry name" value="VWFA DOMAIN-CONTAINING PROTEIN"/>
    <property type="match status" value="1"/>
</dbReference>
<keyword evidence="4" id="KW-1185">Reference proteome</keyword>
<comment type="caution">
    <text evidence="3">The sequence shown here is derived from an EMBL/GenBank/DDBJ whole genome shotgun (WGS) entry which is preliminary data.</text>
</comment>
<keyword evidence="1" id="KW-0472">Membrane</keyword>